<sequence>MTTTSPATPRRPRRAVAALVAAGSLLVAALATLPGGGPALADGRGDEGVVRRPGTPAMKWGPVSPVSPGGETVGGAPAVSDDMRGDVAVVWLGWDGASWRVRYSEHHPRSPWTDPVWVSPAGQDAVDPQVFSQRALARGGGPVRLVTWLSEEGGHAVVRASVRGDERRWSRPTTVSDPAKDAADATPMVLGGAPVVFYRSRGASWRLEQAVLDLQAVVTERLHLSPAGAEVHDFAVTGRGRNDNFRLAFSEWDGTYFRARWYDVQWWRALVAQDQPHTVTGYDEDMFTPVVRGGALTWTNVVDGVTRLRGDAGWAGEPGPAPPETLSAPGSDVTDVRGDDPATRVWLESSGGVHRLVMSVASGGGWGPARYLSPAGVDATAAVVRLTSKAWGVRQVTWAEQRADGSEGWSVVTMPTSGYGDTALPTQRLDISGQPLAITASAPSLRRPSWAVVWQGDDGGVHAVGLDPWLPSAVVGVHPRLARRQAPRQVAVTLRPRDSWVPARSYQLREWVSPDYAPTEDHVTRTVEVGSRDTVRLSLVRDSFRPGHRYCYQARETDATGVTGRWEGGSWQCLELPYDDRAFDASPGWHRITGPRFYGGSALVTTDRGATLSFDRQQGYFGRIEFLAARGPGAGAIKVTGAESYPGDATKPVSLAQSKRRPASLVRWFYSHNLFFTDEPVRVRVVTSGRRVVIDGIVFAQLPKPCWIGEQEGWGDSCWPD</sequence>
<reference evidence="4" key="1">
    <citation type="journal article" date="2019" name="Int. J. Syst. Evol. Microbiol.">
        <title>The Global Catalogue of Microorganisms (GCM) 10K type strain sequencing project: providing services to taxonomists for standard genome sequencing and annotation.</title>
        <authorList>
            <consortium name="The Broad Institute Genomics Platform"/>
            <consortium name="The Broad Institute Genome Sequencing Center for Infectious Disease"/>
            <person name="Wu L."/>
            <person name="Ma J."/>
        </authorList>
    </citation>
    <scope>NUCLEOTIDE SEQUENCE [LARGE SCALE GENOMIC DNA]</scope>
    <source>
        <strain evidence="4">DFY41</strain>
    </source>
</reference>
<gene>
    <name evidence="3" type="ORF">ACFPGP_20905</name>
</gene>
<dbReference type="RefSeq" id="WP_378593058.1">
    <property type="nucleotide sequence ID" value="NZ_JBHSKD010000027.1"/>
</dbReference>
<evidence type="ECO:0000256" key="1">
    <source>
        <dbReference type="SAM" id="MobiDB-lite"/>
    </source>
</evidence>
<accession>A0ABW0BRD0</accession>
<organism evidence="3 4">
    <name type="scientific">Nocardioides taihuensis</name>
    <dbReference type="NCBI Taxonomy" id="1835606"/>
    <lineage>
        <taxon>Bacteria</taxon>
        <taxon>Bacillati</taxon>
        <taxon>Actinomycetota</taxon>
        <taxon>Actinomycetes</taxon>
        <taxon>Propionibacteriales</taxon>
        <taxon>Nocardioidaceae</taxon>
        <taxon>Nocardioides</taxon>
    </lineage>
</organism>
<evidence type="ECO:0008006" key="5">
    <source>
        <dbReference type="Google" id="ProtNLM"/>
    </source>
</evidence>
<feature type="signal peptide" evidence="2">
    <location>
        <begin position="1"/>
        <end position="41"/>
    </location>
</feature>
<evidence type="ECO:0000313" key="3">
    <source>
        <dbReference type="EMBL" id="MFC5179156.1"/>
    </source>
</evidence>
<proteinExistence type="predicted"/>
<keyword evidence="4" id="KW-1185">Reference proteome</keyword>
<dbReference type="EMBL" id="JBHSKD010000027">
    <property type="protein sequence ID" value="MFC5179156.1"/>
    <property type="molecule type" value="Genomic_DNA"/>
</dbReference>
<feature type="region of interest" description="Disordered" evidence="1">
    <location>
        <begin position="311"/>
        <end position="335"/>
    </location>
</feature>
<protein>
    <recommendedName>
        <fullName evidence="5">Fibronectin type-III domain-containing protein</fullName>
    </recommendedName>
</protein>
<feature type="chain" id="PRO_5045535179" description="Fibronectin type-III domain-containing protein" evidence="2">
    <location>
        <begin position="42"/>
        <end position="721"/>
    </location>
</feature>
<dbReference type="Proteomes" id="UP001596087">
    <property type="component" value="Unassembled WGS sequence"/>
</dbReference>
<comment type="caution">
    <text evidence="3">The sequence shown here is derived from an EMBL/GenBank/DDBJ whole genome shotgun (WGS) entry which is preliminary data.</text>
</comment>
<keyword evidence="2" id="KW-0732">Signal</keyword>
<evidence type="ECO:0000313" key="4">
    <source>
        <dbReference type="Proteomes" id="UP001596087"/>
    </source>
</evidence>
<name>A0ABW0BRD0_9ACTN</name>
<evidence type="ECO:0000256" key="2">
    <source>
        <dbReference type="SAM" id="SignalP"/>
    </source>
</evidence>